<feature type="compositionally biased region" description="Low complexity" evidence="1">
    <location>
        <begin position="264"/>
        <end position="276"/>
    </location>
</feature>
<dbReference type="InterPro" id="IPR022226">
    <property type="entry name" value="DUF3752"/>
</dbReference>
<evidence type="ECO:0000313" key="4">
    <source>
        <dbReference type="Proteomes" id="UP000192596"/>
    </source>
</evidence>
<accession>A0A1V8SMV4</accession>
<evidence type="ECO:0000259" key="2">
    <source>
        <dbReference type="Pfam" id="PF12572"/>
    </source>
</evidence>
<dbReference type="InterPro" id="IPR046331">
    <property type="entry name" value="GPAM1-like"/>
</dbReference>
<evidence type="ECO:0000313" key="3">
    <source>
        <dbReference type="EMBL" id="OQO00404.1"/>
    </source>
</evidence>
<organism evidence="3 4">
    <name type="scientific">Cryoendolithus antarcticus</name>
    <dbReference type="NCBI Taxonomy" id="1507870"/>
    <lineage>
        <taxon>Eukaryota</taxon>
        <taxon>Fungi</taxon>
        <taxon>Dikarya</taxon>
        <taxon>Ascomycota</taxon>
        <taxon>Pezizomycotina</taxon>
        <taxon>Dothideomycetes</taxon>
        <taxon>Dothideomycetidae</taxon>
        <taxon>Cladosporiales</taxon>
        <taxon>Cladosporiaceae</taxon>
        <taxon>Cryoendolithus</taxon>
    </lineage>
</organism>
<dbReference type="PANTHER" id="PTHR46370">
    <property type="entry name" value="GPALPP MOTIFS-CONTAINING PROTEIN 1"/>
    <property type="match status" value="1"/>
</dbReference>
<dbReference type="InParanoid" id="A0A1V8SMV4"/>
<name>A0A1V8SMV4_9PEZI</name>
<comment type="caution">
    <text evidence="3">The sequence shown here is derived from an EMBL/GenBank/DDBJ whole genome shotgun (WGS) entry which is preliminary data.</text>
</comment>
<dbReference type="PANTHER" id="PTHR46370:SF1">
    <property type="entry name" value="GPALPP MOTIFS-CONTAINING PROTEIN 1"/>
    <property type="match status" value="1"/>
</dbReference>
<dbReference type="OrthoDB" id="73491at2759"/>
<evidence type="ECO:0000256" key="1">
    <source>
        <dbReference type="SAM" id="MobiDB-lite"/>
    </source>
</evidence>
<dbReference type="EMBL" id="NAJO01000035">
    <property type="protein sequence ID" value="OQO00404.1"/>
    <property type="molecule type" value="Genomic_DNA"/>
</dbReference>
<reference evidence="4" key="1">
    <citation type="submission" date="2017-03" db="EMBL/GenBank/DDBJ databases">
        <title>Genomes of endolithic fungi from Antarctica.</title>
        <authorList>
            <person name="Coleine C."/>
            <person name="Masonjones S."/>
            <person name="Stajich J.E."/>
        </authorList>
    </citation>
    <scope>NUCLEOTIDE SEQUENCE [LARGE SCALE GENOMIC DNA]</scope>
    <source>
        <strain evidence="4">CCFEE 5527</strain>
    </source>
</reference>
<dbReference type="Pfam" id="PF12572">
    <property type="entry name" value="DUF3752"/>
    <property type="match status" value="1"/>
</dbReference>
<proteinExistence type="predicted"/>
<feature type="region of interest" description="Disordered" evidence="1">
    <location>
        <begin position="1"/>
        <end position="276"/>
    </location>
</feature>
<feature type="compositionally biased region" description="Basic and acidic residues" evidence="1">
    <location>
        <begin position="198"/>
        <end position="246"/>
    </location>
</feature>
<sequence length="276" mass="29932">MSGIGADLPPHLLAKRKRKQEEEAAKGPAISSGANTKDGSPTPEKRRRVVGPALPPAPLDERPTAPASDKDDDSDDDDGFGPALPSTAASNHDNEYKYSSTSATALEEGTTAAKPKRDDWMTMAPEADGLAQRMDPSRQRAKGFNTSKGAKAPPEKGGDGSIWHETPEQKRKRLEDEMLGIAGPTAVGVAPKEARKRNHDEEAARKIREHNEKTRGPSLMEQHKVRQPDKADDDPSKRKFDREKDIGSGLLGRAERKDFLNKASGFSSKFSGGSYL</sequence>
<feature type="domain" description="DUF3752" evidence="2">
    <location>
        <begin position="125"/>
        <end position="271"/>
    </location>
</feature>
<keyword evidence="4" id="KW-1185">Reference proteome</keyword>
<feature type="compositionally biased region" description="Polar residues" evidence="1">
    <location>
        <begin position="87"/>
        <end position="104"/>
    </location>
</feature>
<feature type="compositionally biased region" description="Acidic residues" evidence="1">
    <location>
        <begin position="70"/>
        <end position="79"/>
    </location>
</feature>
<dbReference type="AlphaFoldDB" id="A0A1V8SMV4"/>
<protein>
    <recommendedName>
        <fullName evidence="2">DUF3752 domain-containing protein</fullName>
    </recommendedName>
</protein>
<dbReference type="Proteomes" id="UP000192596">
    <property type="component" value="Unassembled WGS sequence"/>
</dbReference>
<feature type="compositionally biased region" description="Basic and acidic residues" evidence="1">
    <location>
        <begin position="165"/>
        <end position="176"/>
    </location>
</feature>
<gene>
    <name evidence="3" type="ORF">B0A48_13753</name>
</gene>